<evidence type="ECO:0000313" key="3">
    <source>
        <dbReference type="Proteomes" id="UP001152320"/>
    </source>
</evidence>
<organism evidence="2 3">
    <name type="scientific">Holothuria leucospilota</name>
    <name type="common">Black long sea cucumber</name>
    <name type="synonym">Mertensiothuria leucospilota</name>
    <dbReference type="NCBI Taxonomy" id="206669"/>
    <lineage>
        <taxon>Eukaryota</taxon>
        <taxon>Metazoa</taxon>
        <taxon>Echinodermata</taxon>
        <taxon>Eleutherozoa</taxon>
        <taxon>Echinozoa</taxon>
        <taxon>Holothuroidea</taxon>
        <taxon>Aspidochirotacea</taxon>
        <taxon>Aspidochirotida</taxon>
        <taxon>Holothuriidae</taxon>
        <taxon>Holothuria</taxon>
    </lineage>
</organism>
<gene>
    <name evidence="2" type="ORF">HOLleu_30902</name>
</gene>
<evidence type="ECO:0000313" key="2">
    <source>
        <dbReference type="EMBL" id="KAJ8028611.1"/>
    </source>
</evidence>
<keyword evidence="3" id="KW-1185">Reference proteome</keyword>
<reference evidence="2" key="1">
    <citation type="submission" date="2021-10" db="EMBL/GenBank/DDBJ databases">
        <title>Tropical sea cucumber genome reveals ecological adaptation and Cuvierian tubules defense mechanism.</title>
        <authorList>
            <person name="Chen T."/>
        </authorList>
    </citation>
    <scope>NUCLEOTIDE SEQUENCE</scope>
    <source>
        <strain evidence="2">Nanhai2018</strain>
        <tissue evidence="2">Muscle</tissue>
    </source>
</reference>
<comment type="caution">
    <text evidence="2">The sequence shown here is derived from an EMBL/GenBank/DDBJ whole genome shotgun (WGS) entry which is preliminary data.</text>
</comment>
<name>A0A9Q1BL92_HOLLE</name>
<keyword evidence="1" id="KW-1133">Transmembrane helix</keyword>
<dbReference type="AlphaFoldDB" id="A0A9Q1BL92"/>
<sequence>MSPQTILKGLPHMISYAPSPSPEMCMASYLLHSNNKLHTLFQQLSIKYFKINIIILLSSLILKYKKNLDVT</sequence>
<feature type="transmembrane region" description="Helical" evidence="1">
    <location>
        <begin position="40"/>
        <end position="62"/>
    </location>
</feature>
<evidence type="ECO:0000256" key="1">
    <source>
        <dbReference type="SAM" id="Phobius"/>
    </source>
</evidence>
<keyword evidence="1" id="KW-0812">Transmembrane</keyword>
<protein>
    <submittedName>
        <fullName evidence="2">Uncharacterized protein</fullName>
    </submittedName>
</protein>
<accession>A0A9Q1BL92</accession>
<dbReference type="EMBL" id="JAIZAY010000015">
    <property type="protein sequence ID" value="KAJ8028611.1"/>
    <property type="molecule type" value="Genomic_DNA"/>
</dbReference>
<keyword evidence="1" id="KW-0472">Membrane</keyword>
<dbReference type="Proteomes" id="UP001152320">
    <property type="component" value="Chromosome 15"/>
</dbReference>
<proteinExistence type="predicted"/>